<proteinExistence type="predicted"/>
<organism evidence="2 3">
    <name type="scientific">Fusarium fujikuroi</name>
    <name type="common">Bakanae and foot rot disease fungus</name>
    <name type="synonym">Gibberella fujikuroi</name>
    <dbReference type="NCBI Taxonomy" id="5127"/>
    <lineage>
        <taxon>Eukaryota</taxon>
        <taxon>Fungi</taxon>
        <taxon>Dikarya</taxon>
        <taxon>Ascomycota</taxon>
        <taxon>Pezizomycotina</taxon>
        <taxon>Sordariomycetes</taxon>
        <taxon>Hypocreomycetidae</taxon>
        <taxon>Hypocreales</taxon>
        <taxon>Nectriaceae</taxon>
        <taxon>Fusarium</taxon>
        <taxon>Fusarium fujikuroi species complex</taxon>
    </lineage>
</organism>
<dbReference type="Proteomes" id="UP000760494">
    <property type="component" value="Unassembled WGS sequence"/>
</dbReference>
<feature type="compositionally biased region" description="Low complexity" evidence="1">
    <location>
        <begin position="299"/>
        <end position="321"/>
    </location>
</feature>
<feature type="region of interest" description="Disordered" evidence="1">
    <location>
        <begin position="929"/>
        <end position="962"/>
    </location>
</feature>
<feature type="compositionally biased region" description="Pro residues" evidence="1">
    <location>
        <begin position="604"/>
        <end position="622"/>
    </location>
</feature>
<sequence>MSDFRTRIPCREIASLSKLYDVLTNEYGNMYYKLETEKNEQGELFWVVGVSSHFARDVRELLITKGVLRHPARSRGFTAIKVSKSQENSLPEVIDLTRDDPDEETLQVLESPGTANTSRNLTSGPRQYLPETEKIKAHIDKSVANKRDNPKKTQQKAVTQTPNHHGRAEQGPVATCNSAMASGPPYNGYQVPPGPGVPNQGPPPPTQHYAQSPHLQQYSSPPPHQYVHGQQPVYQSPHPGHAQQAYQTPQPPPAQYAQSPQGVTQQYAPAQQHHYQSPPPPGHYQVNQSGQSPQAQHNQSPQGQYPQQQTPGQQPSYQTSTYGVAAPPTPAQHQQQYQQQAAQFATRPSTQAQLQSTAQSLFKSGKGILGNLASNIKSKYPTSAPSGAPASSGTSYTGEAPKPTYNPAQHPTQTPLSPTNSFPQGYGQTQPQQPYTNQAPPTPQQSVPPAAPGYPPSQHQAAPATSPSQQPSALGQPPHLSWQERLEAAQHPSAGFQPSQANVHAGAQGTVPQPPVQSPPGASPYPQPVLHHQQSIPYQTTPAPPAHQSFPQGAGPAASPGHGQSPPEALSPHQQHQSAPPQLQQQGSWPQQGGVSTPYNPTLSSPPPPPQTAPQSGPPVGPPNHGSPALQQQPQYHQQTGTTNPQDPKATQQAGLVSAYQTVPASATHSTHQVLPPQQLYQSPPPQGYPQQQAPAPYDPMAVSGVSPTAHTVPAPLIQSAPISHPQGPPATQSPHQQHQSPSVQQIVSPAAATQHQQTPFQSVSGPQGQYYTTNQAQVHQTGGLPGGVQPIAPPGQAHSYPPPPPLQQPQHDVNPVATPAPNQFQPYSPTVEQHAPPSQYLQHPEVPATTHRTSQHDTSPPAGEINPGQANPPPTVPGQQFQPYQPVPEATNFQPSPANANYGHSQPAAYGYQQDPMASLSAQMSSLSVLNSGHPPTASNTDRAARQDGPRGPPPCQATGMSSDVLPYCPEDRTVSYSLDWYRFIAVPQYLICTRCYTDYVQSTHLAGHFERYHSPEGIESKCGFWSPRAREVLWPQALQNNDVRPLQEWMEKSLTIKPCKGRVWTTGADGVKWWGLVNDEIDGFISCDACYEDHVVGTAFESRFQPYRQQGQDEKWMCDLCIPYIAKIAVKMAKQNHWNGFVEAAKVRVQLPLCEGRDEESNSGHWMLPRRKIKDMTICEACYLDKLALTPFGNEFERHIRAEGFDAFVESIGQRWKCKLTDTAVSMSIALEAAIYRRDFDVFWNAANAIADLVPCTIHGIVRGNWWTVVGGCADYDVCEACYKGIVETSGLEKFFEPAQRDQTVDIICNFCPGTPRWGSFITKFAEALDKGVFSLYSDYIKKWAGVPPCPGIKKRGKSKWWGHPEALACQDCWLNFVADTPLGDSVPVKEVYDERTLICQLWSPRMRNMWLAACAAGPPGSPESQKALDEFKAFGSRRVQVYNATVPHIEMIQQMQMMKQMQAMQQGQLSLMYQGMNGMAAISGTTDGYLHGNSSVGYYETEHGVTAANMMNNMHAGMADANKMSDWQTIMQLQATWMEVE</sequence>
<evidence type="ECO:0000313" key="2">
    <source>
        <dbReference type="EMBL" id="VTT57881.1"/>
    </source>
</evidence>
<feature type="compositionally biased region" description="Low complexity" evidence="1">
    <location>
        <begin position="730"/>
        <end position="751"/>
    </location>
</feature>
<feature type="compositionally biased region" description="Polar residues" evidence="1">
    <location>
        <begin position="113"/>
        <end position="125"/>
    </location>
</feature>
<dbReference type="PROSITE" id="PS00028">
    <property type="entry name" value="ZINC_FINGER_C2H2_1"/>
    <property type="match status" value="1"/>
</dbReference>
<feature type="region of interest" description="Disordered" evidence="1">
    <location>
        <begin position="377"/>
        <end position="912"/>
    </location>
</feature>
<evidence type="ECO:0000313" key="3">
    <source>
        <dbReference type="Proteomes" id="UP000760494"/>
    </source>
</evidence>
<name>A0A5Q3GDX7_FUSFU</name>
<comment type="caution">
    <text evidence="2">The sequence shown here is derived from an EMBL/GenBank/DDBJ whole genome shotgun (WGS) entry which is preliminary data.</text>
</comment>
<feature type="compositionally biased region" description="Polar residues" evidence="1">
    <location>
        <begin position="892"/>
        <end position="905"/>
    </location>
</feature>
<feature type="region of interest" description="Disordered" evidence="1">
    <location>
        <begin position="109"/>
        <end position="358"/>
    </location>
</feature>
<feature type="compositionally biased region" description="Low complexity" evidence="1">
    <location>
        <begin position="570"/>
        <end position="603"/>
    </location>
</feature>
<feature type="compositionally biased region" description="Low complexity" evidence="1">
    <location>
        <begin position="673"/>
        <end position="682"/>
    </location>
</feature>
<feature type="compositionally biased region" description="Polar residues" evidence="1">
    <location>
        <begin position="406"/>
        <end position="422"/>
    </location>
</feature>
<feature type="compositionally biased region" description="Polar residues" evidence="1">
    <location>
        <begin position="285"/>
        <end position="298"/>
    </location>
</feature>
<feature type="compositionally biased region" description="Polar residues" evidence="1">
    <location>
        <begin position="821"/>
        <end position="832"/>
    </location>
</feature>
<evidence type="ECO:0000256" key="1">
    <source>
        <dbReference type="SAM" id="MobiDB-lite"/>
    </source>
</evidence>
<feature type="compositionally biased region" description="Pro residues" evidence="1">
    <location>
        <begin position="192"/>
        <end position="206"/>
    </location>
</feature>
<feature type="compositionally biased region" description="Polar residues" evidence="1">
    <location>
        <begin position="532"/>
        <end position="541"/>
    </location>
</feature>
<reference evidence="2" key="1">
    <citation type="submission" date="2019-05" db="EMBL/GenBank/DDBJ databases">
        <authorList>
            <person name="Piombo E."/>
        </authorList>
    </citation>
    <scope>NUCLEOTIDE SEQUENCE</scope>
    <source>
        <strain evidence="2">C2S</strain>
    </source>
</reference>
<feature type="compositionally biased region" description="Polar residues" evidence="1">
    <location>
        <begin position="208"/>
        <end position="219"/>
    </location>
</feature>
<protein>
    <submittedName>
        <fullName evidence="2">Uncharacterized protein</fullName>
    </submittedName>
</protein>
<feature type="compositionally biased region" description="Basic and acidic residues" evidence="1">
    <location>
        <begin position="131"/>
        <end position="151"/>
    </location>
</feature>
<feature type="compositionally biased region" description="Low complexity" evidence="1">
    <location>
        <begin position="255"/>
        <end position="276"/>
    </location>
</feature>
<dbReference type="EMBL" id="CABFJX010000013">
    <property type="protein sequence ID" value="VTT57881.1"/>
    <property type="molecule type" value="Genomic_DNA"/>
</dbReference>
<feature type="compositionally biased region" description="Low complexity" evidence="1">
    <location>
        <begin position="331"/>
        <end position="358"/>
    </location>
</feature>
<feature type="compositionally biased region" description="Polar residues" evidence="1">
    <location>
        <begin position="457"/>
        <end position="473"/>
    </location>
</feature>
<feature type="compositionally biased region" description="Polar residues" evidence="1">
    <location>
        <begin position="640"/>
        <end position="672"/>
    </location>
</feature>
<feature type="compositionally biased region" description="Polar residues" evidence="1">
    <location>
        <begin position="752"/>
        <end position="781"/>
    </location>
</feature>
<feature type="compositionally biased region" description="Pro residues" evidence="1">
    <location>
        <begin position="512"/>
        <end position="527"/>
    </location>
</feature>
<dbReference type="InterPro" id="IPR013087">
    <property type="entry name" value="Znf_C2H2_type"/>
</dbReference>
<gene>
    <name evidence="2" type="ORF">C2S_3514</name>
</gene>
<feature type="compositionally biased region" description="Low complexity" evidence="1">
    <location>
        <begin position="423"/>
        <end position="439"/>
    </location>
</feature>
<feature type="compositionally biased region" description="Low complexity" evidence="1">
    <location>
        <begin position="380"/>
        <end position="398"/>
    </location>
</feature>
<accession>A0A5Q3GDX7</accession>